<feature type="non-terminal residue" evidence="2">
    <location>
        <position position="257"/>
    </location>
</feature>
<feature type="domain" description="Protein kinase" evidence="1">
    <location>
        <begin position="4"/>
        <end position="257"/>
    </location>
</feature>
<protein>
    <submittedName>
        <fullName evidence="2">3174_t:CDS:1</fullName>
    </submittedName>
</protein>
<reference evidence="2" key="1">
    <citation type="submission" date="2021-06" db="EMBL/GenBank/DDBJ databases">
        <authorList>
            <person name="Kallberg Y."/>
            <person name="Tangrot J."/>
            <person name="Rosling A."/>
        </authorList>
    </citation>
    <scope>NUCLEOTIDE SEQUENCE</scope>
    <source>
        <strain evidence="2">AZ414A</strain>
    </source>
</reference>
<dbReference type="PROSITE" id="PS50011">
    <property type="entry name" value="PROTEIN_KINASE_DOM"/>
    <property type="match status" value="1"/>
</dbReference>
<evidence type="ECO:0000313" key="2">
    <source>
        <dbReference type="EMBL" id="CAG8622019.1"/>
    </source>
</evidence>
<sequence>MSRKIEFCPAGHSSVDFVYSDRKNYICSGERCDLCTIEHFVQEFKTWSIKRDWNFIKQDWEYHLIGHKVSLKEIKGSGYDIAEFLKVATTIHEYYEYISKYYGISKNPSTQNYIIVMDLFDGDLNNFITNKFWDLGWESKIDILLSITWGLGSLHEKDFIHSDLHSGNILINDNDDFDLYNFDLRIDLDSLDNNVMRQLKVANENLKNISKSQKQELFELFLYSSKLHPQSCYFSRYIHTLHVLHDLLDEIKSGKSS</sequence>
<dbReference type="EMBL" id="CAJVPK010003004">
    <property type="protein sequence ID" value="CAG8622019.1"/>
    <property type="molecule type" value="Genomic_DNA"/>
</dbReference>
<keyword evidence="3" id="KW-1185">Reference proteome</keyword>
<dbReference type="InterPro" id="IPR000719">
    <property type="entry name" value="Prot_kinase_dom"/>
</dbReference>
<name>A0A9N9D3U1_9GLOM</name>
<evidence type="ECO:0000313" key="3">
    <source>
        <dbReference type="Proteomes" id="UP000789706"/>
    </source>
</evidence>
<evidence type="ECO:0000259" key="1">
    <source>
        <dbReference type="PROSITE" id="PS50011"/>
    </source>
</evidence>
<comment type="caution">
    <text evidence="2">The sequence shown here is derived from an EMBL/GenBank/DDBJ whole genome shotgun (WGS) entry which is preliminary data.</text>
</comment>
<dbReference type="InterPro" id="IPR001245">
    <property type="entry name" value="Ser-Thr/Tyr_kinase_cat_dom"/>
</dbReference>
<dbReference type="Pfam" id="PF07714">
    <property type="entry name" value="PK_Tyr_Ser-Thr"/>
    <property type="match status" value="1"/>
</dbReference>
<dbReference type="GO" id="GO:0004672">
    <property type="term" value="F:protein kinase activity"/>
    <property type="evidence" value="ECO:0007669"/>
    <property type="project" value="InterPro"/>
</dbReference>
<dbReference type="OrthoDB" id="10261027at2759"/>
<proteinExistence type="predicted"/>
<accession>A0A9N9D3U1</accession>
<dbReference type="GO" id="GO:0005524">
    <property type="term" value="F:ATP binding"/>
    <property type="evidence" value="ECO:0007669"/>
    <property type="project" value="InterPro"/>
</dbReference>
<dbReference type="InterPro" id="IPR011009">
    <property type="entry name" value="Kinase-like_dom_sf"/>
</dbReference>
<dbReference type="Gene3D" id="1.10.510.10">
    <property type="entry name" value="Transferase(Phosphotransferase) domain 1"/>
    <property type="match status" value="1"/>
</dbReference>
<dbReference type="AlphaFoldDB" id="A0A9N9D3U1"/>
<dbReference type="SUPFAM" id="SSF56112">
    <property type="entry name" value="Protein kinase-like (PK-like)"/>
    <property type="match status" value="1"/>
</dbReference>
<dbReference type="Proteomes" id="UP000789706">
    <property type="component" value="Unassembled WGS sequence"/>
</dbReference>
<gene>
    <name evidence="2" type="ORF">DEBURN_LOCUS10411</name>
</gene>
<organism evidence="2 3">
    <name type="scientific">Diversispora eburnea</name>
    <dbReference type="NCBI Taxonomy" id="1213867"/>
    <lineage>
        <taxon>Eukaryota</taxon>
        <taxon>Fungi</taxon>
        <taxon>Fungi incertae sedis</taxon>
        <taxon>Mucoromycota</taxon>
        <taxon>Glomeromycotina</taxon>
        <taxon>Glomeromycetes</taxon>
        <taxon>Diversisporales</taxon>
        <taxon>Diversisporaceae</taxon>
        <taxon>Diversispora</taxon>
    </lineage>
</organism>